<keyword evidence="2" id="KW-1185">Reference proteome</keyword>
<gene>
    <name evidence="1" type="ORF">PGIGA_G00157660</name>
</gene>
<organism evidence="1 2">
    <name type="scientific">Pangasianodon gigas</name>
    <name type="common">Mekong giant catfish</name>
    <name type="synonym">Pangasius gigas</name>
    <dbReference type="NCBI Taxonomy" id="30993"/>
    <lineage>
        <taxon>Eukaryota</taxon>
        <taxon>Metazoa</taxon>
        <taxon>Chordata</taxon>
        <taxon>Craniata</taxon>
        <taxon>Vertebrata</taxon>
        <taxon>Euteleostomi</taxon>
        <taxon>Actinopterygii</taxon>
        <taxon>Neopterygii</taxon>
        <taxon>Teleostei</taxon>
        <taxon>Ostariophysi</taxon>
        <taxon>Siluriformes</taxon>
        <taxon>Pangasiidae</taxon>
        <taxon>Pangasianodon</taxon>
    </lineage>
</organism>
<accession>A0ACC5XQP9</accession>
<evidence type="ECO:0000313" key="1">
    <source>
        <dbReference type="EMBL" id="MCI4393453.1"/>
    </source>
</evidence>
<protein>
    <submittedName>
        <fullName evidence="1">Uncharacterized protein</fullName>
    </submittedName>
</protein>
<proteinExistence type="predicted"/>
<dbReference type="EMBL" id="CM040479">
    <property type="protein sequence ID" value="MCI4393453.1"/>
    <property type="molecule type" value="Genomic_DNA"/>
</dbReference>
<sequence length="267" mass="30276">MDSDSEDPLQHHDMADPDCILHHTVTLMFKVTLTKSVFQFIPKVFSGVEVRALCRTLEFFHSNLHTPCLHGARFVHRGIVMLEQSENLFTRISLTVLKTVTTLVTNLVFTTMKILIVFVLLMLAFSGYEANSVVGRKCPGGWKEFGRKCYKYITEAKPWAEAEKHCQIFGGNLASVHSNQTHFILKEMGKISGSYKRTWIGAQDATQDSVWLWSDGSVFDFSLWHSGEPNNSGGFEHCVEMNYGDGVLWNDARCDTKFYFVCQKSAI</sequence>
<name>A0ACC5XQP9_PANGG</name>
<evidence type="ECO:0000313" key="2">
    <source>
        <dbReference type="Proteomes" id="UP000829447"/>
    </source>
</evidence>
<reference evidence="1 2" key="1">
    <citation type="journal article" date="2022" name="bioRxiv">
        <title>An ancient truncated duplication of the anti-Mullerian hormone receptor type 2 gene is a potential conserved master sex determinant in the Pangasiidae catfish family.</title>
        <authorList>
            <person name="Wen M."/>
            <person name="Pan Q."/>
            <person name="Jouanno E."/>
            <person name="Montfort J."/>
            <person name="Zahm M."/>
            <person name="Cabau C."/>
            <person name="Klopp C."/>
            <person name="Iampietro C."/>
            <person name="Roques C."/>
            <person name="Bouchez O."/>
            <person name="Castinel A."/>
            <person name="Donnadieu C."/>
            <person name="Parrinello H."/>
            <person name="Poncet C."/>
            <person name="Belmonte E."/>
            <person name="Gautier V."/>
            <person name="Avarre J.-C."/>
            <person name="Dugue R."/>
            <person name="Gustiano R."/>
            <person name="Ha T.T.T."/>
            <person name="Campet M."/>
            <person name="Sriphairoj K."/>
            <person name="Ribolli J."/>
            <person name="de Almeida F.L."/>
            <person name="Desvignes T."/>
            <person name="Postlethwait J.H."/>
            <person name="Bucao C.F."/>
            <person name="Robinson-Rechavi M."/>
            <person name="Bobe J."/>
            <person name="Herpin A."/>
            <person name="Guiguen Y."/>
        </authorList>
    </citation>
    <scope>NUCLEOTIDE SEQUENCE [LARGE SCALE GENOMIC DNA]</scope>
    <source>
        <strain evidence="1">YG-Dec2019</strain>
    </source>
</reference>
<comment type="caution">
    <text evidence="1">The sequence shown here is derived from an EMBL/GenBank/DDBJ whole genome shotgun (WGS) entry which is preliminary data.</text>
</comment>
<dbReference type="Proteomes" id="UP000829447">
    <property type="component" value="Linkage Group LG26"/>
</dbReference>